<keyword evidence="2" id="KW-0663">Pyridoxal phosphate</keyword>
<evidence type="ECO:0000256" key="1">
    <source>
        <dbReference type="ARBA" id="ARBA00005384"/>
    </source>
</evidence>
<dbReference type="CDD" id="cd07377">
    <property type="entry name" value="WHTH_GntR"/>
    <property type="match status" value="1"/>
</dbReference>
<dbReference type="SMART" id="SM00345">
    <property type="entry name" value="HTH_GNTR"/>
    <property type="match status" value="1"/>
</dbReference>
<evidence type="ECO:0000256" key="3">
    <source>
        <dbReference type="ARBA" id="ARBA00023015"/>
    </source>
</evidence>
<keyword evidence="3" id="KW-0805">Transcription regulation</keyword>
<keyword evidence="7" id="KW-0032">Aminotransferase</keyword>
<dbReference type="Gene3D" id="1.10.10.10">
    <property type="entry name" value="Winged helix-like DNA-binding domain superfamily/Winged helix DNA-binding domain"/>
    <property type="match status" value="1"/>
</dbReference>
<evidence type="ECO:0000259" key="6">
    <source>
        <dbReference type="PROSITE" id="PS50949"/>
    </source>
</evidence>
<keyword evidence="5" id="KW-0804">Transcription</keyword>
<comment type="similarity">
    <text evidence="1">In the C-terminal section; belongs to the class-I pyridoxal-phosphate-dependent aminotransferase family.</text>
</comment>
<evidence type="ECO:0000256" key="4">
    <source>
        <dbReference type="ARBA" id="ARBA00023125"/>
    </source>
</evidence>
<sequence length="490" mass="56890">MNSPVLLNFDFIYLDKKSNTPIYIQLVDQIINAIQRGYLHHGYRFPGTRCLSKLIKLNRNTIVKSFSELEDLGWIKIIPNKGTYVQNEAILEKNSVKIKAGFPSKASFDFENSELLKLENVKDTFEFYLNDGKPDPYLSELKLPAKIYSNILNRKQYKNKLGASENIFFLKHFTNYINSTRNLSISHSNILITKNHEMALQLVTKVITVPKDYIAVSEISNFKSNMILQSNQINLIPIDIDNQGIILDDLRIKSSLKNIKAIYINTQQYPATTALNSQRKIELLNFAKEKNCVIIEDDPDFDFYYTSRPTTPLASINNEGNIIYIGKFGNELGDNYNFSYIIAPSDFIIETKKHQAVYENPIHPLVAQTIGEIINEGEISKILRKHRKKYKERRDYFCNLLIQHFGNEIEFNFPKNGFAVWVKWKIPINLMRLKQDCEKKNLYIPQHILYQNKKITAMRIGFAHLEDNEMIAILKILQICINKQFNKAEI</sequence>
<dbReference type="CDD" id="cd00609">
    <property type="entry name" value="AAT_like"/>
    <property type="match status" value="1"/>
</dbReference>
<evidence type="ECO:0000256" key="5">
    <source>
        <dbReference type="ARBA" id="ARBA00023163"/>
    </source>
</evidence>
<dbReference type="PANTHER" id="PTHR46577:SF1">
    <property type="entry name" value="HTH-TYPE TRANSCRIPTIONAL REGULATORY PROTEIN GABR"/>
    <property type="match status" value="1"/>
</dbReference>
<proteinExistence type="inferred from homology"/>
<dbReference type="InterPro" id="IPR051446">
    <property type="entry name" value="HTH_trans_reg/aminotransferase"/>
</dbReference>
<reference evidence="7" key="1">
    <citation type="submission" date="2020-10" db="EMBL/GenBank/DDBJ databases">
        <authorList>
            <person name="Lu T."/>
            <person name="Wang Q."/>
            <person name="Han X."/>
        </authorList>
    </citation>
    <scope>NUCLEOTIDE SEQUENCE</scope>
    <source>
        <strain evidence="7">WQ 117</strain>
    </source>
</reference>
<evidence type="ECO:0000313" key="8">
    <source>
        <dbReference type="Proteomes" id="UP000608754"/>
    </source>
</evidence>
<dbReference type="EMBL" id="JADGIK010000004">
    <property type="protein sequence ID" value="MBF0597253.1"/>
    <property type="molecule type" value="Genomic_DNA"/>
</dbReference>
<evidence type="ECO:0000256" key="2">
    <source>
        <dbReference type="ARBA" id="ARBA00022898"/>
    </source>
</evidence>
<feature type="domain" description="HTH gntR-type" evidence="6">
    <location>
        <begin position="20"/>
        <end position="88"/>
    </location>
</feature>
<dbReference type="InterPro" id="IPR015421">
    <property type="entry name" value="PyrdxlP-dep_Trfase_major"/>
</dbReference>
<gene>
    <name evidence="7" type="ORF">IM532_07310</name>
</gene>
<dbReference type="AlphaFoldDB" id="A0A8J7FRL1"/>
<dbReference type="GO" id="GO:0003700">
    <property type="term" value="F:DNA-binding transcription factor activity"/>
    <property type="evidence" value="ECO:0007669"/>
    <property type="project" value="InterPro"/>
</dbReference>
<keyword evidence="8" id="KW-1185">Reference proteome</keyword>
<dbReference type="SUPFAM" id="SSF46785">
    <property type="entry name" value="Winged helix' DNA-binding domain"/>
    <property type="match status" value="1"/>
</dbReference>
<dbReference type="InterPro" id="IPR000524">
    <property type="entry name" value="Tscrpt_reg_HTH_GntR"/>
</dbReference>
<accession>A0A8J7FRL1</accession>
<dbReference type="InterPro" id="IPR036390">
    <property type="entry name" value="WH_DNA-bd_sf"/>
</dbReference>
<dbReference type="InterPro" id="IPR015424">
    <property type="entry name" value="PyrdxlP-dep_Trfase"/>
</dbReference>
<organism evidence="7 8">
    <name type="scientific">Faecalibacter rhinopitheci</name>
    <dbReference type="NCBI Taxonomy" id="2779678"/>
    <lineage>
        <taxon>Bacteria</taxon>
        <taxon>Pseudomonadati</taxon>
        <taxon>Bacteroidota</taxon>
        <taxon>Flavobacteriia</taxon>
        <taxon>Flavobacteriales</taxon>
        <taxon>Weeksellaceae</taxon>
        <taxon>Faecalibacter</taxon>
    </lineage>
</organism>
<dbReference type="SUPFAM" id="SSF53383">
    <property type="entry name" value="PLP-dependent transferases"/>
    <property type="match status" value="1"/>
</dbReference>
<comment type="caution">
    <text evidence="7">The sequence shown here is derived from an EMBL/GenBank/DDBJ whole genome shotgun (WGS) entry which is preliminary data.</text>
</comment>
<dbReference type="GO" id="GO:0003677">
    <property type="term" value="F:DNA binding"/>
    <property type="evidence" value="ECO:0007669"/>
    <property type="project" value="UniProtKB-KW"/>
</dbReference>
<evidence type="ECO:0000313" key="7">
    <source>
        <dbReference type="EMBL" id="MBF0597253.1"/>
    </source>
</evidence>
<dbReference type="Proteomes" id="UP000608754">
    <property type="component" value="Unassembled WGS sequence"/>
</dbReference>
<dbReference type="Pfam" id="PF00392">
    <property type="entry name" value="GntR"/>
    <property type="match status" value="1"/>
</dbReference>
<dbReference type="PANTHER" id="PTHR46577">
    <property type="entry name" value="HTH-TYPE TRANSCRIPTIONAL REGULATORY PROTEIN GABR"/>
    <property type="match status" value="1"/>
</dbReference>
<protein>
    <submittedName>
        <fullName evidence="7">PLP-dependent aminotransferase family protein</fullName>
    </submittedName>
</protein>
<dbReference type="RefSeq" id="WP_194182801.1">
    <property type="nucleotide sequence ID" value="NZ_JADGIK010000004.1"/>
</dbReference>
<name>A0A8J7FRL1_9FLAO</name>
<keyword evidence="7" id="KW-0808">Transferase</keyword>
<dbReference type="GO" id="GO:0008483">
    <property type="term" value="F:transaminase activity"/>
    <property type="evidence" value="ECO:0007669"/>
    <property type="project" value="UniProtKB-KW"/>
</dbReference>
<keyword evidence="4" id="KW-0238">DNA-binding</keyword>
<dbReference type="Gene3D" id="3.40.640.10">
    <property type="entry name" value="Type I PLP-dependent aspartate aminotransferase-like (Major domain)"/>
    <property type="match status" value="1"/>
</dbReference>
<dbReference type="InterPro" id="IPR036388">
    <property type="entry name" value="WH-like_DNA-bd_sf"/>
</dbReference>
<dbReference type="PROSITE" id="PS50949">
    <property type="entry name" value="HTH_GNTR"/>
    <property type="match status" value="1"/>
</dbReference>